<keyword evidence="1" id="KW-0472">Membrane</keyword>
<keyword evidence="3" id="KW-1185">Reference proteome</keyword>
<evidence type="ECO:0000313" key="2">
    <source>
        <dbReference type="EnsemblMetazoa" id="GPAI011314-PA"/>
    </source>
</evidence>
<keyword evidence="1" id="KW-0812">Transmembrane</keyword>
<evidence type="ECO:0000256" key="1">
    <source>
        <dbReference type="SAM" id="Phobius"/>
    </source>
</evidence>
<protein>
    <submittedName>
        <fullName evidence="2">Uncharacterized protein</fullName>
    </submittedName>
</protein>
<feature type="transmembrane region" description="Helical" evidence="1">
    <location>
        <begin position="54"/>
        <end position="74"/>
    </location>
</feature>
<dbReference type="EnsemblMetazoa" id="GPAI011314-RA">
    <property type="protein sequence ID" value="GPAI011314-PA"/>
    <property type="gene ID" value="GPAI011314"/>
</dbReference>
<dbReference type="AlphaFoldDB" id="A0A1A9ZDE1"/>
<reference evidence="3" key="1">
    <citation type="submission" date="2014-03" db="EMBL/GenBank/DDBJ databases">
        <authorList>
            <person name="Aksoy S."/>
            <person name="Warren W."/>
            <person name="Wilson R.K."/>
        </authorList>
    </citation>
    <scope>NUCLEOTIDE SEQUENCE [LARGE SCALE GENOMIC DNA]</scope>
    <source>
        <strain evidence="3">IAEA</strain>
    </source>
</reference>
<dbReference type="Proteomes" id="UP000092445">
    <property type="component" value="Unassembled WGS sequence"/>
</dbReference>
<sequence>MGYKISLMTSEGVIKGLSTVGFAIPAANSVSVILEPLTGLYELIVVRPHCSHRVHQLNVYYFTIVVVVVVVNIFQINQVSAKLSIGNIFEVTERRNIELPIACYLLTSELHSIS</sequence>
<evidence type="ECO:0000313" key="3">
    <source>
        <dbReference type="Proteomes" id="UP000092445"/>
    </source>
</evidence>
<accession>A0A1A9ZDE1</accession>
<reference evidence="2" key="2">
    <citation type="submission" date="2020-05" db="UniProtKB">
        <authorList>
            <consortium name="EnsemblMetazoa"/>
        </authorList>
    </citation>
    <scope>IDENTIFICATION</scope>
    <source>
        <strain evidence="2">IAEA</strain>
    </source>
</reference>
<name>A0A1A9ZDE1_GLOPL</name>
<organism evidence="2 3">
    <name type="scientific">Glossina pallidipes</name>
    <name type="common">Tsetse fly</name>
    <dbReference type="NCBI Taxonomy" id="7398"/>
    <lineage>
        <taxon>Eukaryota</taxon>
        <taxon>Metazoa</taxon>
        <taxon>Ecdysozoa</taxon>
        <taxon>Arthropoda</taxon>
        <taxon>Hexapoda</taxon>
        <taxon>Insecta</taxon>
        <taxon>Pterygota</taxon>
        <taxon>Neoptera</taxon>
        <taxon>Endopterygota</taxon>
        <taxon>Diptera</taxon>
        <taxon>Brachycera</taxon>
        <taxon>Muscomorpha</taxon>
        <taxon>Hippoboscoidea</taxon>
        <taxon>Glossinidae</taxon>
        <taxon>Glossina</taxon>
    </lineage>
</organism>
<dbReference type="VEuPathDB" id="VectorBase:GPAI011314"/>
<keyword evidence="1" id="KW-1133">Transmembrane helix</keyword>
<proteinExistence type="predicted"/>